<reference evidence="2" key="1">
    <citation type="submission" date="2022-01" db="EMBL/GenBank/DDBJ databases">
        <authorList>
            <person name="King R."/>
        </authorList>
    </citation>
    <scope>NUCLEOTIDE SEQUENCE</scope>
</reference>
<organism evidence="2 3">
    <name type="scientific">Phyllotreta striolata</name>
    <name type="common">Striped flea beetle</name>
    <name type="synonym">Crioceris striolata</name>
    <dbReference type="NCBI Taxonomy" id="444603"/>
    <lineage>
        <taxon>Eukaryota</taxon>
        <taxon>Metazoa</taxon>
        <taxon>Ecdysozoa</taxon>
        <taxon>Arthropoda</taxon>
        <taxon>Hexapoda</taxon>
        <taxon>Insecta</taxon>
        <taxon>Pterygota</taxon>
        <taxon>Neoptera</taxon>
        <taxon>Endopterygota</taxon>
        <taxon>Coleoptera</taxon>
        <taxon>Polyphaga</taxon>
        <taxon>Cucujiformia</taxon>
        <taxon>Chrysomeloidea</taxon>
        <taxon>Chrysomelidae</taxon>
        <taxon>Galerucinae</taxon>
        <taxon>Alticini</taxon>
        <taxon>Phyllotreta</taxon>
    </lineage>
</organism>
<evidence type="ECO:0000313" key="2">
    <source>
        <dbReference type="EMBL" id="CAH1188774.1"/>
    </source>
</evidence>
<feature type="region of interest" description="Disordered" evidence="1">
    <location>
        <begin position="260"/>
        <end position="335"/>
    </location>
</feature>
<sequence>MEATWRILEFPLQGRSHSVIALPVHLPGDRQFMLDELEEGFTEANFENVFNKSTKLEAFFQLNRCDARARQYYYYEIPEHYVWNVSTGEWQPRRQRSKQVGCVVNVEPFGNERTELWYLRLLLSRIKGPTSFEHLKRLVDDDDASVTETFGESCRRRGLLNADDNYFDRCLSEASLFRQPRKLRRLFAHLCCITRDGDMDIMGPLFTKYIRQFTYDYVTLQRIPSREAVRLAYEDIAAVVQRNRHDIDLLQFNIRPDLPDNDLPDDFDDEPMPPSIDNFSGGLVFNVDGNDRVRRENNNDDDLPLIQRQTEEEEGRREPQHRAPLQNSVESPNNEQIETHSNIVTNGNNNDNSVRIDNVTDVDNYQGDNNSDYDIYNEFLNDDIDDNNIDNFLQDIFRDETTTMAIEDIFVGEDDLCKGTVPQRERFQLERRVATEYHAGTSRLHED</sequence>
<feature type="compositionally biased region" description="Acidic residues" evidence="1">
    <location>
        <begin position="260"/>
        <end position="271"/>
    </location>
</feature>
<dbReference type="EMBL" id="CAKJVH030000012">
    <property type="protein sequence ID" value="CAH1188774.1"/>
    <property type="molecule type" value="Genomic_DNA"/>
</dbReference>
<proteinExistence type="predicted"/>
<feature type="compositionally biased region" description="Polar residues" evidence="1">
    <location>
        <begin position="325"/>
        <end position="335"/>
    </location>
</feature>
<accession>A0A9P0E1R0</accession>
<keyword evidence="3" id="KW-1185">Reference proteome</keyword>
<protein>
    <submittedName>
        <fullName evidence="2">Uncharacterized protein</fullName>
    </submittedName>
</protein>
<dbReference type="OrthoDB" id="10058710at2759"/>
<gene>
    <name evidence="2" type="ORF">PHYEVI_LOCUS11828</name>
</gene>
<name>A0A9P0E1R0_PHYSR</name>
<evidence type="ECO:0000256" key="1">
    <source>
        <dbReference type="SAM" id="MobiDB-lite"/>
    </source>
</evidence>
<dbReference type="PANTHER" id="PTHR10492">
    <property type="match status" value="1"/>
</dbReference>
<feature type="compositionally biased region" description="Basic and acidic residues" evidence="1">
    <location>
        <begin position="289"/>
        <end position="298"/>
    </location>
</feature>
<comment type="caution">
    <text evidence="2">The sequence shown here is derived from an EMBL/GenBank/DDBJ whole genome shotgun (WGS) entry which is preliminary data.</text>
</comment>
<evidence type="ECO:0000313" key="3">
    <source>
        <dbReference type="Proteomes" id="UP001153712"/>
    </source>
</evidence>
<dbReference type="Proteomes" id="UP001153712">
    <property type="component" value="Unassembled WGS sequence"/>
</dbReference>
<dbReference type="AlphaFoldDB" id="A0A9P0E1R0"/>